<dbReference type="Gene3D" id="3.90.550.10">
    <property type="entry name" value="Spore Coat Polysaccharide Biosynthesis Protein SpsA, Chain A"/>
    <property type="match status" value="1"/>
</dbReference>
<organism evidence="1 2">
    <name type="scientific">Candidatus Sungbacteria bacterium RIFCSPHIGHO2_02_FULL_53_17</name>
    <dbReference type="NCBI Taxonomy" id="1802275"/>
    <lineage>
        <taxon>Bacteria</taxon>
        <taxon>Candidatus Sungiibacteriota</taxon>
    </lineage>
</organism>
<evidence type="ECO:0000313" key="1">
    <source>
        <dbReference type="EMBL" id="OHA03174.1"/>
    </source>
</evidence>
<evidence type="ECO:0000313" key="2">
    <source>
        <dbReference type="Proteomes" id="UP000177177"/>
    </source>
</evidence>
<proteinExistence type="predicted"/>
<dbReference type="PANTHER" id="PTHR21485">
    <property type="entry name" value="HAD SUPERFAMILY MEMBERS CMAS AND KDSC"/>
    <property type="match status" value="1"/>
</dbReference>
<dbReference type="Proteomes" id="UP000177177">
    <property type="component" value="Unassembled WGS sequence"/>
</dbReference>
<comment type="caution">
    <text evidence="1">The sequence shown here is derived from an EMBL/GenBank/DDBJ whole genome shotgun (WGS) entry which is preliminary data.</text>
</comment>
<dbReference type="CDD" id="cd02513">
    <property type="entry name" value="CMP-NeuAc_Synthase"/>
    <property type="match status" value="1"/>
</dbReference>
<dbReference type="AlphaFoldDB" id="A0A1G2KVH3"/>
<sequence>MEILAVIPARGGSKGIPRKNVRDLCGKPLIAWTIEAARASRHITRTIVSTDDPQIAEVARHFGADVPFMRPADISQDLSTDVEFLLHALGFLKEKEGYEPDVIVRLPPTSPLRTAAHIDEGIDVLLHNPEADAVRPICTAPKHPYKMWQIAEDGIFLEPFLPSSFTGFDQPNNLPRQMFPTAYIHTGAMDIMRCATIREQKSTSGKRLAHFFMRPEDAVNIDYPVDFEIAEFLMEKRLSAT</sequence>
<protein>
    <recommendedName>
        <fullName evidence="3">Acylneuraminate cytidylyltransferase</fullName>
    </recommendedName>
</protein>
<dbReference type="SUPFAM" id="SSF53448">
    <property type="entry name" value="Nucleotide-diphospho-sugar transferases"/>
    <property type="match status" value="1"/>
</dbReference>
<reference evidence="1 2" key="1">
    <citation type="journal article" date="2016" name="Nat. Commun.">
        <title>Thousands of microbial genomes shed light on interconnected biogeochemical processes in an aquifer system.</title>
        <authorList>
            <person name="Anantharaman K."/>
            <person name="Brown C.T."/>
            <person name="Hug L.A."/>
            <person name="Sharon I."/>
            <person name="Castelle C.J."/>
            <person name="Probst A.J."/>
            <person name="Thomas B.C."/>
            <person name="Singh A."/>
            <person name="Wilkins M.J."/>
            <person name="Karaoz U."/>
            <person name="Brodie E.L."/>
            <person name="Williams K.H."/>
            <person name="Hubbard S.S."/>
            <person name="Banfield J.F."/>
        </authorList>
    </citation>
    <scope>NUCLEOTIDE SEQUENCE [LARGE SCALE GENOMIC DNA]</scope>
</reference>
<dbReference type="PANTHER" id="PTHR21485:SF6">
    <property type="entry name" value="N-ACYLNEURAMINATE CYTIDYLYLTRANSFERASE-RELATED"/>
    <property type="match status" value="1"/>
</dbReference>
<gene>
    <name evidence="1" type="ORF">A3C92_03885</name>
</gene>
<name>A0A1G2KVH3_9BACT</name>
<accession>A0A1G2KVH3</accession>
<dbReference type="InterPro" id="IPR003329">
    <property type="entry name" value="Cytidylyl_trans"/>
</dbReference>
<dbReference type="Pfam" id="PF02348">
    <property type="entry name" value="CTP_transf_3"/>
    <property type="match status" value="1"/>
</dbReference>
<dbReference type="InterPro" id="IPR050793">
    <property type="entry name" value="CMP-NeuNAc_synthase"/>
</dbReference>
<evidence type="ECO:0008006" key="3">
    <source>
        <dbReference type="Google" id="ProtNLM"/>
    </source>
</evidence>
<dbReference type="EMBL" id="MHQN01000023">
    <property type="protein sequence ID" value="OHA03174.1"/>
    <property type="molecule type" value="Genomic_DNA"/>
</dbReference>
<dbReference type="GO" id="GO:0008781">
    <property type="term" value="F:N-acylneuraminate cytidylyltransferase activity"/>
    <property type="evidence" value="ECO:0007669"/>
    <property type="project" value="TreeGrafter"/>
</dbReference>
<dbReference type="InterPro" id="IPR029044">
    <property type="entry name" value="Nucleotide-diphossugar_trans"/>
</dbReference>